<dbReference type="OrthoDB" id="10589677at2759"/>
<evidence type="ECO:0000313" key="3">
    <source>
        <dbReference type="Proteomes" id="UP000271889"/>
    </source>
</evidence>
<dbReference type="AlphaFoldDB" id="A0A3P7QS01"/>
<sequence>METHVDKVKSGMSKGDGEGMGGRGFQRQSQRYCENADFGDDMMGNDQWRVEQRGGKERGGWVGKDLRHDLQKRTHRRNENRSTAEAIFLSDIEGSEGRRVGERDNGKKRRRRFDSDLSSISVRKRRRYTDREINRFQMEVLKVGLTCMKLARDSAF</sequence>
<evidence type="ECO:0000313" key="2">
    <source>
        <dbReference type="EMBL" id="VDN32549.1"/>
    </source>
</evidence>
<keyword evidence="3" id="KW-1185">Reference proteome</keyword>
<reference evidence="2 3" key="1">
    <citation type="submission" date="2018-11" db="EMBL/GenBank/DDBJ databases">
        <authorList>
            <consortium name="Pathogen Informatics"/>
        </authorList>
    </citation>
    <scope>NUCLEOTIDE SEQUENCE [LARGE SCALE GENOMIC DNA]</scope>
</reference>
<dbReference type="EMBL" id="UYRV01120886">
    <property type="protein sequence ID" value="VDN32549.1"/>
    <property type="molecule type" value="Genomic_DNA"/>
</dbReference>
<proteinExistence type="predicted"/>
<gene>
    <name evidence="2" type="ORF">CGOC_LOCUS12136</name>
</gene>
<protein>
    <submittedName>
        <fullName evidence="2">Uncharacterized protein</fullName>
    </submittedName>
</protein>
<feature type="region of interest" description="Disordered" evidence="1">
    <location>
        <begin position="1"/>
        <end position="29"/>
    </location>
</feature>
<accession>A0A3P7QS01</accession>
<organism evidence="2 3">
    <name type="scientific">Cylicostephanus goldi</name>
    <name type="common">Nematode worm</name>
    <dbReference type="NCBI Taxonomy" id="71465"/>
    <lineage>
        <taxon>Eukaryota</taxon>
        <taxon>Metazoa</taxon>
        <taxon>Ecdysozoa</taxon>
        <taxon>Nematoda</taxon>
        <taxon>Chromadorea</taxon>
        <taxon>Rhabditida</taxon>
        <taxon>Rhabditina</taxon>
        <taxon>Rhabditomorpha</taxon>
        <taxon>Strongyloidea</taxon>
        <taxon>Strongylidae</taxon>
        <taxon>Cylicostephanus</taxon>
    </lineage>
</organism>
<feature type="compositionally biased region" description="Basic and acidic residues" evidence="1">
    <location>
        <begin position="95"/>
        <end position="105"/>
    </location>
</feature>
<name>A0A3P7QS01_CYLGO</name>
<feature type="region of interest" description="Disordered" evidence="1">
    <location>
        <begin position="95"/>
        <end position="114"/>
    </location>
</feature>
<evidence type="ECO:0000256" key="1">
    <source>
        <dbReference type="SAM" id="MobiDB-lite"/>
    </source>
</evidence>
<dbReference type="Proteomes" id="UP000271889">
    <property type="component" value="Unassembled WGS sequence"/>
</dbReference>